<evidence type="ECO:0000256" key="1">
    <source>
        <dbReference type="SAM" id="MobiDB-lite"/>
    </source>
</evidence>
<reference evidence="3 4" key="1">
    <citation type="submission" date="2015-12" db="EMBL/GenBank/DDBJ databases">
        <title>The genome of Folsomia candida.</title>
        <authorList>
            <person name="Faddeeva A."/>
            <person name="Derks M.F."/>
            <person name="Anvar Y."/>
            <person name="Smit S."/>
            <person name="Van Straalen N."/>
            <person name="Roelofs D."/>
        </authorList>
    </citation>
    <scope>NUCLEOTIDE SEQUENCE [LARGE SCALE GENOMIC DNA]</scope>
    <source>
        <strain evidence="3 4">VU population</strain>
        <tissue evidence="3">Whole body</tissue>
    </source>
</reference>
<feature type="transmembrane region" description="Helical" evidence="2">
    <location>
        <begin position="61"/>
        <end position="82"/>
    </location>
</feature>
<comment type="caution">
    <text evidence="3">The sequence shown here is derived from an EMBL/GenBank/DDBJ whole genome shotgun (WGS) entry which is preliminary data.</text>
</comment>
<dbReference type="EMBL" id="LNIX01000001">
    <property type="protein sequence ID" value="OXA64653.1"/>
    <property type="molecule type" value="Genomic_DNA"/>
</dbReference>
<feature type="transmembrane region" description="Helical" evidence="2">
    <location>
        <begin position="20"/>
        <end position="41"/>
    </location>
</feature>
<proteinExistence type="predicted"/>
<feature type="region of interest" description="Disordered" evidence="1">
    <location>
        <begin position="135"/>
        <end position="177"/>
    </location>
</feature>
<keyword evidence="4" id="KW-1185">Reference proteome</keyword>
<organism evidence="3 4">
    <name type="scientific">Folsomia candida</name>
    <name type="common">Springtail</name>
    <dbReference type="NCBI Taxonomy" id="158441"/>
    <lineage>
        <taxon>Eukaryota</taxon>
        <taxon>Metazoa</taxon>
        <taxon>Ecdysozoa</taxon>
        <taxon>Arthropoda</taxon>
        <taxon>Hexapoda</taxon>
        <taxon>Collembola</taxon>
        <taxon>Entomobryomorpha</taxon>
        <taxon>Isotomoidea</taxon>
        <taxon>Isotomidae</taxon>
        <taxon>Proisotominae</taxon>
        <taxon>Folsomia</taxon>
    </lineage>
</organism>
<protein>
    <submittedName>
        <fullName evidence="3">Arginine-glutamic acid dipeptide repeats protein</fullName>
    </submittedName>
</protein>
<name>A0A226F4E8_FOLCA</name>
<keyword evidence="2" id="KW-0812">Transmembrane</keyword>
<accession>A0A226F4E8</accession>
<keyword evidence="2" id="KW-0472">Membrane</keyword>
<evidence type="ECO:0000313" key="4">
    <source>
        <dbReference type="Proteomes" id="UP000198287"/>
    </source>
</evidence>
<keyword evidence="2" id="KW-1133">Transmembrane helix</keyword>
<evidence type="ECO:0000313" key="3">
    <source>
        <dbReference type="EMBL" id="OXA64653.1"/>
    </source>
</evidence>
<evidence type="ECO:0000256" key="2">
    <source>
        <dbReference type="SAM" id="Phobius"/>
    </source>
</evidence>
<feature type="transmembrane region" description="Helical" evidence="2">
    <location>
        <begin position="94"/>
        <end position="114"/>
    </location>
</feature>
<sequence length="186" mass="20244">MELDRSRSPCLFGITLQQGAQLVAGVNIVLGIWFFVIFSLYCFTVGSDIDEVAGGKVTGMIIAYWIIIGVLVFLSVLINIILLKGAYQKSQEKVKIFLMGLIVLVVVGFIVTLVRHFSLTAFLLEVSRAWTFQSPARPSPVEKPVSKAQARPGPEKLSPGPPKPIGLFVKKARPGPGPLGYPLGFF</sequence>
<gene>
    <name evidence="3" type="ORF">Fcan01_00198</name>
</gene>
<dbReference type="Proteomes" id="UP000198287">
    <property type="component" value="Unassembled WGS sequence"/>
</dbReference>
<dbReference type="AlphaFoldDB" id="A0A226F4E8"/>